<name>A0A8J3ACA2_9BACI</name>
<dbReference type="AlphaFoldDB" id="A0A8J3ACA2"/>
<dbReference type="InterPro" id="IPR018690">
    <property type="entry name" value="DUF2187"/>
</dbReference>
<reference evidence="2" key="1">
    <citation type="journal article" date="2019" name="Int. J. Syst. Evol. Microbiol.">
        <title>The Global Catalogue of Microorganisms (GCM) 10K type strain sequencing project: providing services to taxonomists for standard genome sequencing and annotation.</title>
        <authorList>
            <consortium name="The Broad Institute Genomics Platform"/>
            <consortium name="The Broad Institute Genome Sequencing Center for Infectious Disease"/>
            <person name="Wu L."/>
            <person name="Ma J."/>
        </authorList>
    </citation>
    <scope>NUCLEOTIDE SEQUENCE [LARGE SCALE GENOMIC DNA]</scope>
    <source>
        <strain evidence="2">CGMCC 1.14993</strain>
    </source>
</reference>
<gene>
    <name evidence="1" type="ORF">GCM10007380_05270</name>
</gene>
<organism evidence="1 2">
    <name type="scientific">Gottfriedia solisilvae</name>
    <dbReference type="NCBI Taxonomy" id="1516104"/>
    <lineage>
        <taxon>Bacteria</taxon>
        <taxon>Bacillati</taxon>
        <taxon>Bacillota</taxon>
        <taxon>Bacilli</taxon>
        <taxon>Bacillales</taxon>
        <taxon>Bacillaceae</taxon>
        <taxon>Gottfriedia</taxon>
    </lineage>
</organism>
<dbReference type="EMBL" id="BMHB01000001">
    <property type="protein sequence ID" value="GGI10928.1"/>
    <property type="molecule type" value="Genomic_DNA"/>
</dbReference>
<proteinExistence type="predicted"/>
<dbReference type="Proteomes" id="UP000626244">
    <property type="component" value="Unassembled WGS sequence"/>
</dbReference>
<evidence type="ECO:0008006" key="3">
    <source>
        <dbReference type="Google" id="ProtNLM"/>
    </source>
</evidence>
<evidence type="ECO:0000313" key="1">
    <source>
        <dbReference type="EMBL" id="GGI10928.1"/>
    </source>
</evidence>
<accession>A0A8J3ACA2</accession>
<keyword evidence="2" id="KW-1185">Reference proteome</keyword>
<protein>
    <recommendedName>
        <fullName evidence="3">DUF2187 domain-containing protein</fullName>
    </recommendedName>
</protein>
<comment type="caution">
    <text evidence="1">The sequence shown here is derived from an EMBL/GenBank/DDBJ whole genome shotgun (WGS) entry which is preliminary data.</text>
</comment>
<sequence length="80" mass="9173">MNKITNQNPNTIVKPGDEIEFMSIENKQRELMPILLKGIVTKVMTNSVIVDMSNDLNHVGYYETEHTVVNHKKYKIITVA</sequence>
<evidence type="ECO:0000313" key="2">
    <source>
        <dbReference type="Proteomes" id="UP000626244"/>
    </source>
</evidence>
<dbReference type="RefSeq" id="WP_087998807.1">
    <property type="nucleotide sequence ID" value="NZ_BMHB01000001.1"/>
</dbReference>
<dbReference type="Pfam" id="PF09953">
    <property type="entry name" value="DUF2187"/>
    <property type="match status" value="1"/>
</dbReference>
<dbReference type="OrthoDB" id="2888911at2"/>